<accession>A0ACC6P678</accession>
<sequence length="305" mass="33846">MEKLETAFNQEAILAAKSYGIGRLMKENPINGGTTSNARRLDTESGRYVLRKLSGIVQARNEQSVSQVLKGLNVCPEIMTDAAGSGWISGPDGYYNVQRWIEPLPNRPMIPDYAELGEKVGLMHAALRGKRLDAQTDRFDLERTWSSFLSKQVRTDIEYKPLVRRMIRDIEACLTESGSSTPSVPIHGDLGVWNVVFGSNGVRIIDFGELRYGHPLFDLAALLASTLDVSDRKAEDRLAACIRAYRIHAEDFEPDALARQIRLWNVRGAAAILDKNGLNEKTAGYANRVMDQHEAFAGLLKNKGG</sequence>
<organism evidence="1 2">
    <name type="scientific">Saccharibacillus sacchari</name>
    <dbReference type="NCBI Taxonomy" id="456493"/>
    <lineage>
        <taxon>Bacteria</taxon>
        <taxon>Bacillati</taxon>
        <taxon>Bacillota</taxon>
        <taxon>Bacilli</taxon>
        <taxon>Bacillales</taxon>
        <taxon>Paenibacillaceae</taxon>
        <taxon>Saccharibacillus</taxon>
    </lineage>
</organism>
<evidence type="ECO:0000313" key="2">
    <source>
        <dbReference type="Proteomes" id="UP001380953"/>
    </source>
</evidence>
<proteinExistence type="predicted"/>
<gene>
    <name evidence="1" type="ORF">WKI47_00540</name>
</gene>
<evidence type="ECO:0000313" key="1">
    <source>
        <dbReference type="EMBL" id="MEJ8302393.1"/>
    </source>
</evidence>
<comment type="caution">
    <text evidence="1">The sequence shown here is derived from an EMBL/GenBank/DDBJ whole genome shotgun (WGS) entry which is preliminary data.</text>
</comment>
<keyword evidence="2" id="KW-1185">Reference proteome</keyword>
<reference evidence="1" key="1">
    <citation type="submission" date="2024-03" db="EMBL/GenBank/DDBJ databases">
        <title>Whole genome sequecning of epiphytes from Marcgravia umbellata leaves.</title>
        <authorList>
            <person name="Kumar G."/>
            <person name="Savka M.A."/>
        </authorList>
    </citation>
    <scope>NUCLEOTIDE SEQUENCE</scope>
    <source>
        <strain evidence="1">RIT_BL5</strain>
    </source>
</reference>
<protein>
    <submittedName>
        <fullName evidence="1">Phosphotransferase</fullName>
    </submittedName>
</protein>
<name>A0ACC6P678_9BACL</name>
<dbReference type="EMBL" id="JBBKAR010000001">
    <property type="protein sequence ID" value="MEJ8302393.1"/>
    <property type="molecule type" value="Genomic_DNA"/>
</dbReference>
<dbReference type="Proteomes" id="UP001380953">
    <property type="component" value="Unassembled WGS sequence"/>
</dbReference>